<evidence type="ECO:0008006" key="3">
    <source>
        <dbReference type="Google" id="ProtNLM"/>
    </source>
</evidence>
<dbReference type="OrthoDB" id="101614at2759"/>
<dbReference type="InterPro" id="IPR012337">
    <property type="entry name" value="RNaseH-like_sf"/>
</dbReference>
<dbReference type="SUPFAM" id="SSF53098">
    <property type="entry name" value="Ribonuclease H-like"/>
    <property type="match status" value="1"/>
</dbReference>
<dbReference type="InterPro" id="IPR036397">
    <property type="entry name" value="RNaseH_sf"/>
</dbReference>
<evidence type="ECO:0000313" key="2">
    <source>
        <dbReference type="RefSeq" id="XP_016700129.1"/>
    </source>
</evidence>
<name>A0A1U8KHD8_GOSHI</name>
<reference evidence="2" key="2">
    <citation type="submission" date="2025-08" db="UniProtKB">
        <authorList>
            <consortium name="RefSeq"/>
        </authorList>
    </citation>
    <scope>IDENTIFICATION</scope>
</reference>
<dbReference type="PANTHER" id="PTHR48475">
    <property type="entry name" value="RIBONUCLEASE H"/>
    <property type="match status" value="1"/>
</dbReference>
<organism evidence="1 2">
    <name type="scientific">Gossypium hirsutum</name>
    <name type="common">Upland cotton</name>
    <name type="synonym">Gossypium mexicanum</name>
    <dbReference type="NCBI Taxonomy" id="3635"/>
    <lineage>
        <taxon>Eukaryota</taxon>
        <taxon>Viridiplantae</taxon>
        <taxon>Streptophyta</taxon>
        <taxon>Embryophyta</taxon>
        <taxon>Tracheophyta</taxon>
        <taxon>Spermatophyta</taxon>
        <taxon>Magnoliopsida</taxon>
        <taxon>eudicotyledons</taxon>
        <taxon>Gunneridae</taxon>
        <taxon>Pentapetalae</taxon>
        <taxon>rosids</taxon>
        <taxon>malvids</taxon>
        <taxon>Malvales</taxon>
        <taxon>Malvaceae</taxon>
        <taxon>Malvoideae</taxon>
        <taxon>Gossypium</taxon>
    </lineage>
</organism>
<evidence type="ECO:0000313" key="1">
    <source>
        <dbReference type="Proteomes" id="UP000818029"/>
    </source>
</evidence>
<dbReference type="STRING" id="3635.A0A1U8KHD8"/>
<dbReference type="AlphaFoldDB" id="A0A1U8KHD8"/>
<gene>
    <name evidence="2" type="primary">LOC107915483</name>
</gene>
<dbReference type="GO" id="GO:0003676">
    <property type="term" value="F:nucleic acid binding"/>
    <property type="evidence" value="ECO:0007669"/>
    <property type="project" value="InterPro"/>
</dbReference>
<accession>A0A1U8KHD8</accession>
<reference evidence="1" key="1">
    <citation type="journal article" date="2020" name="Nat. Genet.">
        <title>Genomic diversifications of five Gossypium allopolyploid species and their impact on cotton improvement.</title>
        <authorList>
            <person name="Chen Z.J."/>
            <person name="Sreedasyam A."/>
            <person name="Ando A."/>
            <person name="Song Q."/>
            <person name="De Santiago L.M."/>
            <person name="Hulse-Kemp A.M."/>
            <person name="Ding M."/>
            <person name="Ye W."/>
            <person name="Kirkbride R.C."/>
            <person name="Jenkins J."/>
            <person name="Plott C."/>
            <person name="Lovell J."/>
            <person name="Lin Y.M."/>
            <person name="Vaughn R."/>
            <person name="Liu B."/>
            <person name="Simpson S."/>
            <person name="Scheffler B.E."/>
            <person name="Wen L."/>
            <person name="Saski C.A."/>
            <person name="Grover C.E."/>
            <person name="Hu G."/>
            <person name="Conover J.L."/>
            <person name="Carlson J.W."/>
            <person name="Shu S."/>
            <person name="Boston L.B."/>
            <person name="Williams M."/>
            <person name="Peterson D.G."/>
            <person name="McGee K."/>
            <person name="Jones D.C."/>
            <person name="Wendel J.F."/>
            <person name="Stelly D.M."/>
            <person name="Grimwood J."/>
            <person name="Schmutz J."/>
        </authorList>
    </citation>
    <scope>NUCLEOTIDE SEQUENCE [LARGE SCALE GENOMIC DNA]</scope>
    <source>
        <strain evidence="1">cv. TM-1</strain>
    </source>
</reference>
<dbReference type="GeneID" id="107915483"/>
<dbReference type="PANTHER" id="PTHR48475:SF2">
    <property type="entry name" value="RIBONUCLEASE H"/>
    <property type="match status" value="1"/>
</dbReference>
<dbReference type="KEGG" id="ghi:107915483"/>
<dbReference type="Proteomes" id="UP000818029">
    <property type="component" value="Chromosome D10"/>
</dbReference>
<dbReference type="PaxDb" id="3635-A0A1U8KHD8"/>
<sequence length="153" mass="17593">MVGSFLQATTQKNYIVVTIEYFSKWMEGRFKEFCDNLHISLVHSSITTPKTNSQAEAINEKILQGLKKKVEDAKGIWLDKLLGILWSLQTTSHSGTEETPFNLMFDTEVVIPTEINLHTHQMIHYADQTNETKLKENLDFFEVKDRASIQMAI</sequence>
<dbReference type="RefSeq" id="XP_016700129.1">
    <property type="nucleotide sequence ID" value="XM_016844640.1"/>
</dbReference>
<dbReference type="Gene3D" id="3.30.420.10">
    <property type="entry name" value="Ribonuclease H-like superfamily/Ribonuclease H"/>
    <property type="match status" value="1"/>
</dbReference>
<proteinExistence type="predicted"/>
<protein>
    <recommendedName>
        <fullName evidence="3">Integrase catalytic domain-containing protein</fullName>
    </recommendedName>
</protein>
<keyword evidence="1" id="KW-1185">Reference proteome</keyword>